<feature type="compositionally biased region" description="Polar residues" evidence="1">
    <location>
        <begin position="140"/>
        <end position="149"/>
    </location>
</feature>
<dbReference type="AlphaFoldDB" id="A0AAV9G9M1"/>
<feature type="compositionally biased region" description="Low complexity" evidence="1">
    <location>
        <begin position="56"/>
        <end position="73"/>
    </location>
</feature>
<reference evidence="3" key="2">
    <citation type="submission" date="2023-05" db="EMBL/GenBank/DDBJ databases">
        <authorList>
            <consortium name="Lawrence Berkeley National Laboratory"/>
            <person name="Steindorff A."/>
            <person name="Hensen N."/>
            <person name="Bonometti L."/>
            <person name="Westerberg I."/>
            <person name="Brannstrom I.O."/>
            <person name="Guillou S."/>
            <person name="Cros-Aarteil S."/>
            <person name="Calhoun S."/>
            <person name="Haridas S."/>
            <person name="Kuo A."/>
            <person name="Mondo S."/>
            <person name="Pangilinan J."/>
            <person name="Riley R."/>
            <person name="Labutti K."/>
            <person name="Andreopoulos B."/>
            <person name="Lipzen A."/>
            <person name="Chen C."/>
            <person name="Yanf M."/>
            <person name="Daum C."/>
            <person name="Ng V."/>
            <person name="Clum A."/>
            <person name="Ohm R."/>
            <person name="Martin F."/>
            <person name="Silar P."/>
            <person name="Natvig D."/>
            <person name="Lalanne C."/>
            <person name="Gautier V."/>
            <person name="Ament-Velasquez S.L."/>
            <person name="Kruys A."/>
            <person name="Hutchinson M.I."/>
            <person name="Powell A.J."/>
            <person name="Barry K."/>
            <person name="Miller A.N."/>
            <person name="Grigoriev I.V."/>
            <person name="Debuchy R."/>
            <person name="Gladieux P."/>
            <person name="Thoren M.H."/>
            <person name="Johannesson H."/>
        </authorList>
    </citation>
    <scope>NUCLEOTIDE SEQUENCE</scope>
    <source>
        <strain evidence="3">PSN243</strain>
    </source>
</reference>
<feature type="chain" id="PRO_5043429317" evidence="2">
    <location>
        <begin position="26"/>
        <end position="385"/>
    </location>
</feature>
<feature type="compositionally biased region" description="Low complexity" evidence="1">
    <location>
        <begin position="261"/>
        <end position="276"/>
    </location>
</feature>
<feature type="compositionally biased region" description="Basic and acidic residues" evidence="1">
    <location>
        <begin position="277"/>
        <end position="289"/>
    </location>
</feature>
<evidence type="ECO:0000256" key="1">
    <source>
        <dbReference type="SAM" id="MobiDB-lite"/>
    </source>
</evidence>
<name>A0AAV9G9M1_9PEZI</name>
<feature type="compositionally biased region" description="Polar residues" evidence="1">
    <location>
        <begin position="325"/>
        <end position="358"/>
    </location>
</feature>
<evidence type="ECO:0000256" key="2">
    <source>
        <dbReference type="SAM" id="SignalP"/>
    </source>
</evidence>
<evidence type="ECO:0000313" key="3">
    <source>
        <dbReference type="EMBL" id="KAK4444522.1"/>
    </source>
</evidence>
<dbReference type="EMBL" id="MU865976">
    <property type="protein sequence ID" value="KAK4444522.1"/>
    <property type="molecule type" value="Genomic_DNA"/>
</dbReference>
<protein>
    <submittedName>
        <fullName evidence="3">Uncharacterized protein</fullName>
    </submittedName>
</protein>
<feature type="signal peptide" evidence="2">
    <location>
        <begin position="1"/>
        <end position="25"/>
    </location>
</feature>
<feature type="compositionally biased region" description="Low complexity" evidence="1">
    <location>
        <begin position="211"/>
        <end position="253"/>
    </location>
</feature>
<feature type="compositionally biased region" description="Low complexity" evidence="1">
    <location>
        <begin position="173"/>
        <end position="197"/>
    </location>
</feature>
<reference evidence="3" key="1">
    <citation type="journal article" date="2023" name="Mol. Phylogenet. Evol.">
        <title>Genome-scale phylogeny and comparative genomics of the fungal order Sordariales.</title>
        <authorList>
            <person name="Hensen N."/>
            <person name="Bonometti L."/>
            <person name="Westerberg I."/>
            <person name="Brannstrom I.O."/>
            <person name="Guillou S."/>
            <person name="Cros-Aarteil S."/>
            <person name="Calhoun S."/>
            <person name="Haridas S."/>
            <person name="Kuo A."/>
            <person name="Mondo S."/>
            <person name="Pangilinan J."/>
            <person name="Riley R."/>
            <person name="LaButti K."/>
            <person name="Andreopoulos B."/>
            <person name="Lipzen A."/>
            <person name="Chen C."/>
            <person name="Yan M."/>
            <person name="Daum C."/>
            <person name="Ng V."/>
            <person name="Clum A."/>
            <person name="Steindorff A."/>
            <person name="Ohm R.A."/>
            <person name="Martin F."/>
            <person name="Silar P."/>
            <person name="Natvig D.O."/>
            <person name="Lalanne C."/>
            <person name="Gautier V."/>
            <person name="Ament-Velasquez S.L."/>
            <person name="Kruys A."/>
            <person name="Hutchinson M.I."/>
            <person name="Powell A.J."/>
            <person name="Barry K."/>
            <person name="Miller A.N."/>
            <person name="Grigoriev I.V."/>
            <person name="Debuchy R."/>
            <person name="Gladieux P."/>
            <person name="Hiltunen Thoren M."/>
            <person name="Johannesson H."/>
        </authorList>
    </citation>
    <scope>NUCLEOTIDE SEQUENCE</scope>
    <source>
        <strain evidence="3">PSN243</strain>
    </source>
</reference>
<keyword evidence="2" id="KW-0732">Signal</keyword>
<feature type="region of interest" description="Disordered" evidence="1">
    <location>
        <begin position="56"/>
        <end position="75"/>
    </location>
</feature>
<organism evidence="3 4">
    <name type="scientific">Podospora aff. communis PSN243</name>
    <dbReference type="NCBI Taxonomy" id="3040156"/>
    <lineage>
        <taxon>Eukaryota</taxon>
        <taxon>Fungi</taxon>
        <taxon>Dikarya</taxon>
        <taxon>Ascomycota</taxon>
        <taxon>Pezizomycotina</taxon>
        <taxon>Sordariomycetes</taxon>
        <taxon>Sordariomycetidae</taxon>
        <taxon>Sordariales</taxon>
        <taxon>Podosporaceae</taxon>
        <taxon>Podospora</taxon>
    </lineage>
</organism>
<gene>
    <name evidence="3" type="ORF">QBC34DRAFT_474761</name>
</gene>
<proteinExistence type="predicted"/>
<comment type="caution">
    <text evidence="3">The sequence shown here is derived from an EMBL/GenBank/DDBJ whole genome shotgun (WGS) entry which is preliminary data.</text>
</comment>
<keyword evidence="4" id="KW-1185">Reference proteome</keyword>
<evidence type="ECO:0000313" key="4">
    <source>
        <dbReference type="Proteomes" id="UP001321760"/>
    </source>
</evidence>
<feature type="region of interest" description="Disordered" evidence="1">
    <location>
        <begin position="140"/>
        <end position="385"/>
    </location>
</feature>
<dbReference type="Proteomes" id="UP001321760">
    <property type="component" value="Unassembled WGS sequence"/>
</dbReference>
<sequence length="385" mass="39464">MAFTSLKGAFLGALAGFAAFPAADAAVNLAIRRDAITVMSTVHEIDTVTAWASSSSTESSTSAADTESRSSSTITVIDPSGTITSSIVVPSSKEVKATLSTPTRRDPASVITCDCKTKTVSQLSWSTVTSFVTITPNCDTTSTPQSDAMSSLPFLPSTPPIEIHPSVTPFLPPDGGSTSPAPTTSSSEEPSTTTSDTNSLAASSSIGEIPTRSTFLTMTNNTTSTSSKETSPPSTFSATTTSTADNSDASSSIPPLPFSPPLVSSSTSVSSNAPTSPDRRQRRETRNRTTEAPAPPSAPTSSVCFTPPGSDGRPETELAVCGNPIASSSGADVESTPINTSEDHQTTSTSVGPSTTAPPKSVEINGTRYPLGPGHEVHMSVSDDM</sequence>
<accession>A0AAV9G9M1</accession>